<comment type="caution">
    <text evidence="1">The sequence shown here is derived from an EMBL/GenBank/DDBJ whole genome shotgun (WGS) entry which is preliminary data.</text>
</comment>
<protein>
    <submittedName>
        <fullName evidence="1">7398_t:CDS:1</fullName>
    </submittedName>
</protein>
<gene>
    <name evidence="1" type="ORF">RFULGI_LOCUS3143</name>
</gene>
<organism evidence="1 2">
    <name type="scientific">Racocetra fulgida</name>
    <dbReference type="NCBI Taxonomy" id="60492"/>
    <lineage>
        <taxon>Eukaryota</taxon>
        <taxon>Fungi</taxon>
        <taxon>Fungi incertae sedis</taxon>
        <taxon>Mucoromycota</taxon>
        <taxon>Glomeromycotina</taxon>
        <taxon>Glomeromycetes</taxon>
        <taxon>Diversisporales</taxon>
        <taxon>Gigasporaceae</taxon>
        <taxon>Racocetra</taxon>
    </lineage>
</organism>
<dbReference type="AlphaFoldDB" id="A0A9N9A1Q2"/>
<accession>A0A9N9A1Q2</accession>
<evidence type="ECO:0000313" key="1">
    <source>
        <dbReference type="EMBL" id="CAG8516448.1"/>
    </source>
</evidence>
<reference evidence="1" key="1">
    <citation type="submission" date="2021-06" db="EMBL/GenBank/DDBJ databases">
        <authorList>
            <person name="Kallberg Y."/>
            <person name="Tangrot J."/>
            <person name="Rosling A."/>
        </authorList>
    </citation>
    <scope>NUCLEOTIDE SEQUENCE</scope>
    <source>
        <strain evidence="1">IN212</strain>
    </source>
</reference>
<sequence>MTHRYILEKLTEDLMKWKQLLFAMSLEQLETNYFEVYYNKVITMV</sequence>
<dbReference type="Proteomes" id="UP000789396">
    <property type="component" value="Unassembled WGS sequence"/>
</dbReference>
<proteinExistence type="predicted"/>
<dbReference type="EMBL" id="CAJVPZ010002612">
    <property type="protein sequence ID" value="CAG8516448.1"/>
    <property type="molecule type" value="Genomic_DNA"/>
</dbReference>
<keyword evidence="2" id="KW-1185">Reference proteome</keyword>
<evidence type="ECO:0000313" key="2">
    <source>
        <dbReference type="Proteomes" id="UP000789396"/>
    </source>
</evidence>
<name>A0A9N9A1Q2_9GLOM</name>